<dbReference type="EMBL" id="BIMW01000002">
    <property type="protein sequence ID" value="GCE92100.1"/>
    <property type="molecule type" value="Genomic_DNA"/>
</dbReference>
<protein>
    <recommendedName>
        <fullName evidence="3">Secreted protein</fullName>
    </recommendedName>
</protein>
<organism evidence="1 2">
    <name type="scientific">Limnospira platensis NIES-46</name>
    <dbReference type="NCBI Taxonomy" id="1236695"/>
    <lineage>
        <taxon>Bacteria</taxon>
        <taxon>Bacillati</taxon>
        <taxon>Cyanobacteriota</taxon>
        <taxon>Cyanophyceae</taxon>
        <taxon>Oscillatoriophycideae</taxon>
        <taxon>Oscillatoriales</taxon>
        <taxon>Sirenicapillariaceae</taxon>
        <taxon>Limnospira</taxon>
    </lineage>
</organism>
<name>A0A5M3T2K6_LIMPL</name>
<dbReference type="GeneID" id="301681115"/>
<keyword evidence="2" id="KW-1185">Reference proteome</keyword>
<evidence type="ECO:0000313" key="2">
    <source>
        <dbReference type="Proteomes" id="UP000326169"/>
    </source>
</evidence>
<sequence>MTPKKILGLIVFALIVTFITSADGFTFLPDPVRGASKTSREFLIGLVPDWLTPHNFNEERERDVEQLQNTTPENSGN</sequence>
<reference evidence="1 2" key="1">
    <citation type="journal article" date="2019" name="J Genomics">
        <title>The Draft Genome of a Hydrogen-producing Cyanobacterium, Arthrospira platensis NIES-46.</title>
        <authorList>
            <person name="Suzuki S."/>
            <person name="Yamaguchi H."/>
            <person name="Kawachi M."/>
        </authorList>
    </citation>
    <scope>NUCLEOTIDE SEQUENCE [LARGE SCALE GENOMIC DNA]</scope>
    <source>
        <strain evidence="1 2">NIES-46</strain>
    </source>
</reference>
<comment type="caution">
    <text evidence="1">The sequence shown here is derived from an EMBL/GenBank/DDBJ whole genome shotgun (WGS) entry which is preliminary data.</text>
</comment>
<accession>A0A5M3T2K6</accession>
<gene>
    <name evidence="1" type="ORF">NIES46_01350</name>
</gene>
<dbReference type="Proteomes" id="UP000326169">
    <property type="component" value="Unassembled WGS sequence"/>
</dbReference>
<evidence type="ECO:0008006" key="3">
    <source>
        <dbReference type="Google" id="ProtNLM"/>
    </source>
</evidence>
<proteinExistence type="predicted"/>
<evidence type="ECO:0000313" key="1">
    <source>
        <dbReference type="EMBL" id="GCE92100.1"/>
    </source>
</evidence>
<dbReference type="RefSeq" id="WP_014276235.1">
    <property type="nucleotide sequence ID" value="NZ_BIMW01000002.1"/>
</dbReference>